<gene>
    <name evidence="7" type="ORF">COX80_04040</name>
</gene>
<feature type="non-terminal residue" evidence="7">
    <location>
        <position position="159"/>
    </location>
</feature>
<evidence type="ECO:0000256" key="1">
    <source>
        <dbReference type="ARBA" id="ARBA00007039"/>
    </source>
</evidence>
<dbReference type="GO" id="GO:0051117">
    <property type="term" value="F:ATPase binding"/>
    <property type="evidence" value="ECO:0007669"/>
    <property type="project" value="TreeGrafter"/>
</dbReference>
<dbReference type="InterPro" id="IPR023562">
    <property type="entry name" value="ClpP/TepA"/>
</dbReference>
<keyword evidence="3 7" id="KW-0645">Protease</keyword>
<dbReference type="GO" id="GO:0004252">
    <property type="term" value="F:serine-type endopeptidase activity"/>
    <property type="evidence" value="ECO:0007669"/>
    <property type="project" value="InterPro"/>
</dbReference>
<dbReference type="InterPro" id="IPR029045">
    <property type="entry name" value="ClpP/crotonase-like_dom_sf"/>
</dbReference>
<comment type="similarity">
    <text evidence="1 6">Belongs to the peptidase S14 family.</text>
</comment>
<name>A0A2M7V9R1_9BACT</name>
<dbReference type="PANTHER" id="PTHR10381">
    <property type="entry name" value="ATP-DEPENDENT CLP PROTEASE PROTEOLYTIC SUBUNIT"/>
    <property type="match status" value="1"/>
</dbReference>
<dbReference type="EMBL" id="PFPL01000050">
    <property type="protein sequence ID" value="PIZ95589.1"/>
    <property type="molecule type" value="Genomic_DNA"/>
</dbReference>
<accession>A0A2M7V9R1</accession>
<evidence type="ECO:0000256" key="4">
    <source>
        <dbReference type="ARBA" id="ARBA00022801"/>
    </source>
</evidence>
<reference evidence="8" key="1">
    <citation type="submission" date="2017-09" db="EMBL/GenBank/DDBJ databases">
        <title>Depth-based differentiation of microbial function through sediment-hosted aquifers and enrichment of novel symbionts in the deep terrestrial subsurface.</title>
        <authorList>
            <person name="Probst A.J."/>
            <person name="Ladd B."/>
            <person name="Jarett J.K."/>
            <person name="Geller-Mcgrath D.E."/>
            <person name="Sieber C.M.K."/>
            <person name="Emerson J.B."/>
            <person name="Anantharaman K."/>
            <person name="Thomas B.C."/>
            <person name="Malmstrom R."/>
            <person name="Stieglmeier M."/>
            <person name="Klingl A."/>
            <person name="Woyke T."/>
            <person name="Ryan C.M."/>
            <person name="Banfield J.F."/>
        </authorList>
    </citation>
    <scope>NUCLEOTIDE SEQUENCE [LARGE SCALE GENOMIC DNA]</scope>
</reference>
<keyword evidence="4 7" id="KW-0378">Hydrolase</keyword>
<dbReference type="Pfam" id="PF00574">
    <property type="entry name" value="CLP_protease"/>
    <property type="match status" value="1"/>
</dbReference>
<dbReference type="GO" id="GO:0009368">
    <property type="term" value="C:endopeptidase Clp complex"/>
    <property type="evidence" value="ECO:0007669"/>
    <property type="project" value="TreeGrafter"/>
</dbReference>
<organism evidence="7 8">
    <name type="scientific">Candidatus Magasanikbacteria bacterium CG_4_10_14_0_2_um_filter_33_14</name>
    <dbReference type="NCBI Taxonomy" id="1974636"/>
    <lineage>
        <taxon>Bacteria</taxon>
        <taxon>Candidatus Magasanikiibacteriota</taxon>
    </lineage>
</organism>
<proteinExistence type="inferred from homology"/>
<dbReference type="GO" id="GO:0006515">
    <property type="term" value="P:protein quality control for misfolded or incompletely synthesized proteins"/>
    <property type="evidence" value="ECO:0007669"/>
    <property type="project" value="TreeGrafter"/>
</dbReference>
<evidence type="ECO:0000256" key="5">
    <source>
        <dbReference type="ARBA" id="ARBA00022825"/>
    </source>
</evidence>
<comment type="caution">
    <text evidence="7">The sequence shown here is derived from an EMBL/GenBank/DDBJ whole genome shotgun (WGS) entry which is preliminary data.</text>
</comment>
<protein>
    <recommendedName>
        <fullName evidence="6">ATP-dependent Clp protease proteolytic subunit</fullName>
    </recommendedName>
</protein>
<keyword evidence="2" id="KW-0963">Cytoplasm</keyword>
<dbReference type="PANTHER" id="PTHR10381:SF70">
    <property type="entry name" value="ATP-DEPENDENT CLP PROTEASE PROTEOLYTIC SUBUNIT"/>
    <property type="match status" value="1"/>
</dbReference>
<evidence type="ECO:0000256" key="2">
    <source>
        <dbReference type="ARBA" id="ARBA00022490"/>
    </source>
</evidence>
<dbReference type="GO" id="GO:0004176">
    <property type="term" value="F:ATP-dependent peptidase activity"/>
    <property type="evidence" value="ECO:0007669"/>
    <property type="project" value="InterPro"/>
</dbReference>
<sequence>MFSATEFQDEFRKYAIKEMGISSMQFYYWDKLQANIYDNVMSMTPYILEERQMRVTQIDIFSRLMMDRILWLAGPVNDLMSATVQAQLLFLESVDRNKDITIYIDTPGGSVKSGLSMIDNMMLCEADIKTVNTGMAASMGSLLLGAGTKGKRSTLRFSR</sequence>
<dbReference type="SUPFAM" id="SSF52096">
    <property type="entry name" value="ClpP/crotonase"/>
    <property type="match status" value="1"/>
</dbReference>
<dbReference type="PRINTS" id="PR00127">
    <property type="entry name" value="CLPPROTEASEP"/>
</dbReference>
<dbReference type="Proteomes" id="UP000231453">
    <property type="component" value="Unassembled WGS sequence"/>
</dbReference>
<dbReference type="InterPro" id="IPR001907">
    <property type="entry name" value="ClpP"/>
</dbReference>
<evidence type="ECO:0000256" key="6">
    <source>
        <dbReference type="RuleBase" id="RU003567"/>
    </source>
</evidence>
<dbReference type="AlphaFoldDB" id="A0A2M7V9R1"/>
<dbReference type="CDD" id="cd07017">
    <property type="entry name" value="S14_ClpP_2"/>
    <property type="match status" value="1"/>
</dbReference>
<evidence type="ECO:0000313" key="8">
    <source>
        <dbReference type="Proteomes" id="UP000231453"/>
    </source>
</evidence>
<dbReference type="Gene3D" id="3.90.226.10">
    <property type="entry name" value="2-enoyl-CoA Hydratase, Chain A, domain 1"/>
    <property type="match status" value="1"/>
</dbReference>
<evidence type="ECO:0000256" key="3">
    <source>
        <dbReference type="ARBA" id="ARBA00022670"/>
    </source>
</evidence>
<evidence type="ECO:0000313" key="7">
    <source>
        <dbReference type="EMBL" id="PIZ95589.1"/>
    </source>
</evidence>
<keyword evidence="5" id="KW-0720">Serine protease</keyword>